<reference evidence="4" key="1">
    <citation type="journal article" date="2020" name="Stud. Mycol.">
        <title>101 Dothideomycetes genomes: a test case for predicting lifestyles and emergence of pathogens.</title>
        <authorList>
            <person name="Haridas S."/>
            <person name="Albert R."/>
            <person name="Binder M."/>
            <person name="Bloem J."/>
            <person name="Labutti K."/>
            <person name="Salamov A."/>
            <person name="Andreopoulos B."/>
            <person name="Baker S."/>
            <person name="Barry K."/>
            <person name="Bills G."/>
            <person name="Bluhm B."/>
            <person name="Cannon C."/>
            <person name="Castanera R."/>
            <person name="Culley D."/>
            <person name="Daum C."/>
            <person name="Ezra D."/>
            <person name="Gonzalez J."/>
            <person name="Henrissat B."/>
            <person name="Kuo A."/>
            <person name="Liang C."/>
            <person name="Lipzen A."/>
            <person name="Lutzoni F."/>
            <person name="Magnuson J."/>
            <person name="Mondo S."/>
            <person name="Nolan M."/>
            <person name="Ohm R."/>
            <person name="Pangilinan J."/>
            <person name="Park H.-J."/>
            <person name="Ramirez L."/>
            <person name="Alfaro M."/>
            <person name="Sun H."/>
            <person name="Tritt A."/>
            <person name="Yoshinaga Y."/>
            <person name="Zwiers L.-H."/>
            <person name="Turgeon B."/>
            <person name="Goodwin S."/>
            <person name="Spatafora J."/>
            <person name="Crous P."/>
            <person name="Grigoriev I."/>
        </authorList>
    </citation>
    <scope>NUCLEOTIDE SEQUENCE</scope>
    <source>
        <strain evidence="4">CBS 122681</strain>
    </source>
</reference>
<dbReference type="Pfam" id="PF00561">
    <property type="entry name" value="Abhydrolase_1"/>
    <property type="match status" value="1"/>
</dbReference>
<dbReference type="SUPFAM" id="SSF53474">
    <property type="entry name" value="alpha/beta-Hydrolases"/>
    <property type="match status" value="1"/>
</dbReference>
<keyword evidence="5" id="KW-1185">Reference proteome</keyword>
<name>A0A6A6SIM1_9PLEO</name>
<dbReference type="Gene3D" id="3.40.50.1820">
    <property type="entry name" value="alpha/beta hydrolase"/>
    <property type="match status" value="1"/>
</dbReference>
<dbReference type="AlphaFoldDB" id="A0A6A6SIM1"/>
<dbReference type="EMBL" id="MU004654">
    <property type="protein sequence ID" value="KAF2647232.1"/>
    <property type="molecule type" value="Genomic_DNA"/>
</dbReference>
<evidence type="ECO:0000259" key="3">
    <source>
        <dbReference type="Pfam" id="PF00561"/>
    </source>
</evidence>
<comment type="similarity">
    <text evidence="1">Belongs to the peptidase S33 family.</text>
</comment>
<dbReference type="PANTHER" id="PTHR43798:SF33">
    <property type="entry name" value="HYDROLASE, PUTATIVE (AFU_ORTHOLOGUE AFUA_2G14860)-RELATED"/>
    <property type="match status" value="1"/>
</dbReference>
<dbReference type="GO" id="GO:0006508">
    <property type="term" value="P:proteolysis"/>
    <property type="evidence" value="ECO:0007669"/>
    <property type="project" value="InterPro"/>
</dbReference>
<dbReference type="PRINTS" id="PR00793">
    <property type="entry name" value="PROAMNOPTASE"/>
</dbReference>
<dbReference type="GO" id="GO:0008233">
    <property type="term" value="F:peptidase activity"/>
    <property type="evidence" value="ECO:0007669"/>
    <property type="project" value="InterPro"/>
</dbReference>
<dbReference type="InterPro" id="IPR000073">
    <property type="entry name" value="AB_hydrolase_1"/>
</dbReference>
<evidence type="ECO:0000256" key="2">
    <source>
        <dbReference type="ARBA" id="ARBA00022801"/>
    </source>
</evidence>
<dbReference type="OrthoDB" id="190201at2759"/>
<dbReference type="InterPro" id="IPR050266">
    <property type="entry name" value="AB_hydrolase_sf"/>
</dbReference>
<dbReference type="Proteomes" id="UP000799324">
    <property type="component" value="Unassembled WGS sequence"/>
</dbReference>
<dbReference type="PIRSF" id="PIRSF005539">
    <property type="entry name" value="Pept_S33_TRI_F1"/>
    <property type="match status" value="1"/>
</dbReference>
<organism evidence="4 5">
    <name type="scientific">Lophiostoma macrostomum CBS 122681</name>
    <dbReference type="NCBI Taxonomy" id="1314788"/>
    <lineage>
        <taxon>Eukaryota</taxon>
        <taxon>Fungi</taxon>
        <taxon>Dikarya</taxon>
        <taxon>Ascomycota</taxon>
        <taxon>Pezizomycotina</taxon>
        <taxon>Dothideomycetes</taxon>
        <taxon>Pleosporomycetidae</taxon>
        <taxon>Pleosporales</taxon>
        <taxon>Lophiostomataceae</taxon>
        <taxon>Lophiostoma</taxon>
    </lineage>
</organism>
<evidence type="ECO:0000256" key="1">
    <source>
        <dbReference type="ARBA" id="ARBA00010088"/>
    </source>
</evidence>
<evidence type="ECO:0000313" key="5">
    <source>
        <dbReference type="Proteomes" id="UP000799324"/>
    </source>
</evidence>
<dbReference type="GO" id="GO:0016020">
    <property type="term" value="C:membrane"/>
    <property type="evidence" value="ECO:0007669"/>
    <property type="project" value="TreeGrafter"/>
</dbReference>
<dbReference type="InterPro" id="IPR005945">
    <property type="entry name" value="Pro_imino_pep"/>
</dbReference>
<dbReference type="NCBIfam" id="TIGR01250">
    <property type="entry name" value="pro_imino_pep_2"/>
    <property type="match status" value="1"/>
</dbReference>
<dbReference type="PANTHER" id="PTHR43798">
    <property type="entry name" value="MONOACYLGLYCEROL LIPASE"/>
    <property type="match status" value="1"/>
</dbReference>
<dbReference type="InterPro" id="IPR002410">
    <property type="entry name" value="Peptidase_S33"/>
</dbReference>
<sequence>MVLKTSTIASTLISSGEIPFTPLHTSKPAKTWYKIIGSTTNSPSPALILCHGGPGAGHECLGALSDLYDQFRIPIVFYDQIGCGKSTHFRDKMGDDEFWSIEQYWAELDNLVDFLELRERGFYLLGQSWGGMVVGSYAARQPPGLRKVIISSGPASGALYLESANMLLAKLPEDIRKTLEDCIERGDHESEEYQKAGLEFVKRHVCRLDPFPEDVQKAFKNLDEDPTSYMTVQGPSEFQIVGWLKDWDASTEAHRITVPVLLINGKYDEMQDLTMEPWFKRIRQVKWITLDNSSHLGQYEERERYMEICGTFLGY</sequence>
<evidence type="ECO:0000313" key="4">
    <source>
        <dbReference type="EMBL" id="KAF2647232.1"/>
    </source>
</evidence>
<dbReference type="InterPro" id="IPR029058">
    <property type="entry name" value="AB_hydrolase_fold"/>
</dbReference>
<protein>
    <submittedName>
        <fullName evidence="4">Proline-specific peptidase</fullName>
    </submittedName>
</protein>
<keyword evidence="2" id="KW-0378">Hydrolase</keyword>
<accession>A0A6A6SIM1</accession>
<feature type="domain" description="AB hydrolase-1" evidence="3">
    <location>
        <begin position="45"/>
        <end position="301"/>
    </location>
</feature>
<gene>
    <name evidence="4" type="ORF">K491DRAFT_784861</name>
</gene>
<proteinExistence type="inferred from homology"/>